<dbReference type="OrthoDB" id="960611at2759"/>
<name>A0A9D3UFY2_9ROSI</name>
<accession>A0A9D3UFY2</accession>
<dbReference type="AlphaFoldDB" id="A0A9D3UFY2"/>
<dbReference type="GO" id="GO:0010073">
    <property type="term" value="P:meristem maintenance"/>
    <property type="evidence" value="ECO:0007669"/>
    <property type="project" value="InterPro"/>
</dbReference>
<dbReference type="PANTHER" id="PTHR46033">
    <property type="entry name" value="PROTEIN MAIN-LIKE 2"/>
    <property type="match status" value="1"/>
</dbReference>
<feature type="domain" description="Aminotransferase-like plant mobile" evidence="1">
    <location>
        <begin position="9"/>
        <end position="116"/>
    </location>
</feature>
<sequence>MRSSFLGVDSIITCALAERWRPKAHTFHLQYGECIITLEDVALQVGLPVDGLIVMGSTVIPGKVDLCRAMLGKVPNRFDSCRISINSLEDNFEELPEYPTEEVIEQYARAFIMKLIE</sequence>
<proteinExistence type="predicted"/>
<evidence type="ECO:0000259" key="1">
    <source>
        <dbReference type="Pfam" id="PF10536"/>
    </source>
</evidence>
<dbReference type="Pfam" id="PF10536">
    <property type="entry name" value="PMD"/>
    <property type="match status" value="1"/>
</dbReference>
<reference evidence="2 3" key="1">
    <citation type="journal article" date="2021" name="Plant Biotechnol. J.">
        <title>Multi-omics assisted identification of the key and species-specific regulatory components of drought-tolerant mechanisms in Gossypium stocksii.</title>
        <authorList>
            <person name="Yu D."/>
            <person name="Ke L."/>
            <person name="Zhang D."/>
            <person name="Wu Y."/>
            <person name="Sun Y."/>
            <person name="Mei J."/>
            <person name="Sun J."/>
            <person name="Sun Y."/>
        </authorList>
    </citation>
    <scope>NUCLEOTIDE SEQUENCE [LARGE SCALE GENOMIC DNA]</scope>
    <source>
        <strain evidence="3">cv. E1</strain>
        <tissue evidence="2">Leaf</tissue>
    </source>
</reference>
<comment type="caution">
    <text evidence="2">The sequence shown here is derived from an EMBL/GenBank/DDBJ whole genome shotgun (WGS) entry which is preliminary data.</text>
</comment>
<organism evidence="2 3">
    <name type="scientific">Gossypium stocksii</name>
    <dbReference type="NCBI Taxonomy" id="47602"/>
    <lineage>
        <taxon>Eukaryota</taxon>
        <taxon>Viridiplantae</taxon>
        <taxon>Streptophyta</taxon>
        <taxon>Embryophyta</taxon>
        <taxon>Tracheophyta</taxon>
        <taxon>Spermatophyta</taxon>
        <taxon>Magnoliopsida</taxon>
        <taxon>eudicotyledons</taxon>
        <taxon>Gunneridae</taxon>
        <taxon>Pentapetalae</taxon>
        <taxon>rosids</taxon>
        <taxon>malvids</taxon>
        <taxon>Malvales</taxon>
        <taxon>Malvaceae</taxon>
        <taxon>Malvoideae</taxon>
        <taxon>Gossypium</taxon>
    </lineage>
</organism>
<gene>
    <name evidence="2" type="ORF">J1N35_041675</name>
</gene>
<dbReference type="InterPro" id="IPR019557">
    <property type="entry name" value="AminoTfrase-like_pln_mobile"/>
</dbReference>
<evidence type="ECO:0000313" key="3">
    <source>
        <dbReference type="Proteomes" id="UP000828251"/>
    </source>
</evidence>
<evidence type="ECO:0000313" key="2">
    <source>
        <dbReference type="EMBL" id="KAH1039932.1"/>
    </source>
</evidence>
<protein>
    <recommendedName>
        <fullName evidence="1">Aminotransferase-like plant mobile domain-containing protein</fullName>
    </recommendedName>
</protein>
<dbReference type="Proteomes" id="UP000828251">
    <property type="component" value="Unassembled WGS sequence"/>
</dbReference>
<dbReference type="PANTHER" id="PTHR46033:SF8">
    <property type="entry name" value="PROTEIN MAINTENANCE OF MERISTEMS-LIKE"/>
    <property type="match status" value="1"/>
</dbReference>
<dbReference type="InterPro" id="IPR044824">
    <property type="entry name" value="MAIN-like"/>
</dbReference>
<dbReference type="EMBL" id="JAIQCV010000012">
    <property type="protein sequence ID" value="KAH1039932.1"/>
    <property type="molecule type" value="Genomic_DNA"/>
</dbReference>
<keyword evidence="3" id="KW-1185">Reference proteome</keyword>